<organism evidence="2 3">
    <name type="scientific">Tardiphaga robiniae</name>
    <dbReference type="NCBI Taxonomy" id="943830"/>
    <lineage>
        <taxon>Bacteria</taxon>
        <taxon>Pseudomonadati</taxon>
        <taxon>Pseudomonadota</taxon>
        <taxon>Alphaproteobacteria</taxon>
        <taxon>Hyphomicrobiales</taxon>
        <taxon>Nitrobacteraceae</taxon>
        <taxon>Tardiphaga</taxon>
    </lineage>
</organism>
<keyword evidence="1" id="KW-0812">Transmembrane</keyword>
<dbReference type="AlphaFoldDB" id="A0A7G6TUA7"/>
<keyword evidence="1" id="KW-0472">Membrane</keyword>
<reference evidence="3" key="1">
    <citation type="journal article" date="2020" name="Mol. Plant Microbe">
        <title>Rhizobial microsymbionts of the narrowly endemic Oxytropis species growing in Kamchatka are characterized by significant genetic diversity and possess a set of genes that are associated with T3SS and T6SS secretion systems and can affect the development of symbiosis.</title>
        <authorList>
            <person name="Safronova V."/>
            <person name="Guro P."/>
            <person name="Sazanova A."/>
            <person name="Kuznetsova I."/>
            <person name="Belimov A."/>
            <person name="Yakubov V."/>
            <person name="Chirak E."/>
            <person name="Afonin A."/>
            <person name="Gogolev Y."/>
            <person name="Andronov E."/>
            <person name="Tikhonovich I."/>
        </authorList>
    </citation>
    <scope>NUCLEOTIDE SEQUENCE [LARGE SCALE GENOMIC DNA]</scope>
    <source>
        <strain evidence="3">581</strain>
    </source>
</reference>
<keyword evidence="1" id="KW-1133">Transmembrane helix</keyword>
<sequence length="658" mass="74557">MAEKLKVKFLTAIWGARYIEEFASISLPSYLAEGNLQYLASQCDLEVLILTSTDSREKFEGLPAYEKLKQQCSVRFIFIDDLITVGNYGVTLTLAYARGIADSGDEQTSTNFVFMNSDFVLADGSLKTLVHKLEQGDRCVMAASLRARAETTVPMLAELVDRENHVLTMQPRSMVQLTFNNLHATVLGKTITQDFVTCETHNQIYWQVDKTTMLGRYHLIFMLAIKPEVPIGPIDSYCDYGFVPSLCPSGKFSIIDDSDDFFMLELQPSAQEKNFLRCGTSTPREIASELSIWTTREHRRFAEIDVVFRSGELPARLAEVRAKAASQIGEIQRLMRNEPANHVEHFYWASGVQAWGTIKFAGEPPVYPPELARFEDGAKSRWRGVVRSRQQVLAPWRAQLLRSYVLGLGWARRASGTIPNVAIWSHLWTDSRLLLNWIRTNTEISRQQNLLLCDERSPLPISLRNFALFDARIGLQDLLSNFGDQSQDSNVEPGQIFEGLSDGRYDNLLVHISRGELLKLKKVLERSERYLKPSATILVFIEHRDSETDSSNFSLELAQYADDLLPADWVGSRVTCSFAGGRFKRYLRQTERMLFRYLWPSTIWRLPQLLLAVMAWPIVAGLSALNNIRMKNNLSNCPAYCSSALLSLVSIKSASRES</sequence>
<evidence type="ECO:0000256" key="1">
    <source>
        <dbReference type="SAM" id="Phobius"/>
    </source>
</evidence>
<dbReference type="Proteomes" id="UP000515291">
    <property type="component" value="Chromosome"/>
</dbReference>
<dbReference type="EMBL" id="CP050292">
    <property type="protein sequence ID" value="QND70339.1"/>
    <property type="molecule type" value="Genomic_DNA"/>
</dbReference>
<name>A0A7G6TUA7_9BRAD</name>
<evidence type="ECO:0000313" key="2">
    <source>
        <dbReference type="EMBL" id="QND70339.1"/>
    </source>
</evidence>
<evidence type="ECO:0000313" key="3">
    <source>
        <dbReference type="Proteomes" id="UP000515291"/>
    </source>
</evidence>
<dbReference type="KEGG" id="trb:HB776_03110"/>
<feature type="transmembrane region" description="Helical" evidence="1">
    <location>
        <begin position="606"/>
        <end position="625"/>
    </location>
</feature>
<proteinExistence type="predicted"/>
<gene>
    <name evidence="2" type="ORF">HB776_03110</name>
</gene>
<dbReference type="RefSeq" id="WP_184514974.1">
    <property type="nucleotide sequence ID" value="NZ_CP050292.1"/>
</dbReference>
<accession>A0A7G6TUA7</accession>
<protein>
    <submittedName>
        <fullName evidence="2">Uncharacterized protein</fullName>
    </submittedName>
</protein>